<dbReference type="EMBL" id="AP021874">
    <property type="protein sequence ID" value="BBO68589.1"/>
    <property type="molecule type" value="Genomic_DNA"/>
</dbReference>
<keyword evidence="3" id="KW-1185">Reference proteome</keyword>
<reference evidence="1 3" key="1">
    <citation type="submission" date="2019-11" db="EMBL/GenBank/DDBJ databases">
        <title>Comparative genomics of hydrocarbon-degrading Desulfosarcina strains.</title>
        <authorList>
            <person name="Watanabe M."/>
            <person name="Kojima H."/>
            <person name="Fukui M."/>
        </authorList>
    </citation>
    <scope>NUCLEOTIDE SEQUENCE [LARGE SCALE GENOMIC DNA]</scope>
    <source>
        <strain evidence="1 3">PL12</strain>
    </source>
</reference>
<proteinExistence type="predicted"/>
<dbReference type="AlphaFoldDB" id="A0A5K7YL25"/>
<name>A0A5K7YL25_9BACT</name>
<protein>
    <submittedName>
        <fullName evidence="1">Uncharacterized protein</fullName>
    </submittedName>
</protein>
<dbReference type="RefSeq" id="WP_155316731.1">
    <property type="nucleotide sequence ID" value="NZ_AP021874.1"/>
</dbReference>
<dbReference type="EMBL" id="AP021874">
    <property type="protein sequence ID" value="BBO72183.1"/>
    <property type="molecule type" value="Genomic_DNA"/>
</dbReference>
<dbReference type="Proteomes" id="UP000427906">
    <property type="component" value="Chromosome"/>
</dbReference>
<evidence type="ECO:0000313" key="3">
    <source>
        <dbReference type="Proteomes" id="UP000427906"/>
    </source>
</evidence>
<gene>
    <name evidence="1" type="ORF">DSCA_25190</name>
    <name evidence="2" type="ORF">DSCA_61130</name>
</gene>
<sequence length="104" mass="11707">MSSIDERLYRIACSFPALRHKGVERGNIPGITPTDFYDLDLSTWLYKGGGGLLSHGEFLILEALLNLCNPNLHDRFNLGEALQTLDPDNMQALLDGIRSTYNRR</sequence>
<accession>A0A5K7YL25</accession>
<dbReference type="KEGG" id="dalk:DSCA_61130"/>
<evidence type="ECO:0000313" key="2">
    <source>
        <dbReference type="EMBL" id="BBO72183.1"/>
    </source>
</evidence>
<evidence type="ECO:0000313" key="1">
    <source>
        <dbReference type="EMBL" id="BBO68589.1"/>
    </source>
</evidence>
<organism evidence="1 3">
    <name type="scientific">Desulfosarcina alkanivorans</name>
    <dbReference type="NCBI Taxonomy" id="571177"/>
    <lineage>
        <taxon>Bacteria</taxon>
        <taxon>Pseudomonadati</taxon>
        <taxon>Thermodesulfobacteriota</taxon>
        <taxon>Desulfobacteria</taxon>
        <taxon>Desulfobacterales</taxon>
        <taxon>Desulfosarcinaceae</taxon>
        <taxon>Desulfosarcina</taxon>
    </lineage>
</organism>
<dbReference type="KEGG" id="dalk:DSCA_25190"/>